<reference evidence="9 10" key="1">
    <citation type="submission" date="2013-05" db="EMBL/GenBank/DDBJ databases">
        <title>Genome assembly of Chondromyces apiculatus DSM 436.</title>
        <authorList>
            <person name="Sharma G."/>
            <person name="Khatri I."/>
            <person name="Kaur C."/>
            <person name="Mayilraj S."/>
            <person name="Subramanian S."/>
        </authorList>
    </citation>
    <scope>NUCLEOTIDE SEQUENCE [LARGE SCALE GENOMIC DNA]</scope>
    <source>
        <strain evidence="9 10">DSM 436</strain>
    </source>
</reference>
<keyword evidence="2 7" id="KW-0813">Transport</keyword>
<dbReference type="EMBL" id="ASRX01000060">
    <property type="protein sequence ID" value="EYF02469.1"/>
    <property type="molecule type" value="Genomic_DNA"/>
</dbReference>
<keyword evidence="7" id="KW-1003">Cell membrane</keyword>
<evidence type="ECO:0000256" key="2">
    <source>
        <dbReference type="ARBA" id="ARBA00022448"/>
    </source>
</evidence>
<evidence type="ECO:0000256" key="6">
    <source>
        <dbReference type="ARBA" id="ARBA00023136"/>
    </source>
</evidence>
<feature type="transmembrane region" description="Helical" evidence="7">
    <location>
        <begin position="170"/>
        <end position="187"/>
    </location>
</feature>
<keyword evidence="4 7" id="KW-1133">Transmembrane helix</keyword>
<dbReference type="STRING" id="1192034.CAP_7091"/>
<dbReference type="Pfam" id="PF01794">
    <property type="entry name" value="Ferric_reduct"/>
    <property type="match status" value="1"/>
</dbReference>
<dbReference type="GO" id="GO:0030091">
    <property type="term" value="P:protein repair"/>
    <property type="evidence" value="ECO:0007669"/>
    <property type="project" value="UniProtKB-UniRule"/>
</dbReference>
<dbReference type="Proteomes" id="UP000019678">
    <property type="component" value="Unassembled WGS sequence"/>
</dbReference>
<gene>
    <name evidence="7" type="primary">msrQ</name>
    <name evidence="9" type="ORF">CAP_7091</name>
</gene>
<keyword evidence="5 7" id="KW-0408">Iron</keyword>
<comment type="similarity">
    <text evidence="7">Belongs to the MsrQ family.</text>
</comment>
<feature type="domain" description="Ferric oxidoreductase" evidence="8">
    <location>
        <begin position="64"/>
        <end position="179"/>
    </location>
</feature>
<keyword evidence="7" id="KW-0479">Metal-binding</keyword>
<comment type="function">
    <text evidence="7">Part of the MsrPQ system that repairs oxidized cell envelope proteins containing methionine sulfoxide residues (Met-O), using respiratory chain electrons. Thus protects these proteins from oxidative-stress damage caused by reactive species of oxygen and chlorine. MsrPQ is essential for the maintenance of envelope integrity under bleach stress, rescuing a wide series of structurally unrelated cell envelope proteins from methionine oxidation. MsrQ provides electrons for reduction to the reductase catalytic subunit MsrP, using the quinone pool of the respiratory chain.</text>
</comment>
<sequence>MRDLSLAAAPETRPRAPGAPRPARLGWLVPAVITGGLIPAASLALAAARGALGANPVAEVMNQLGILTLALLVASLAATPLKIVTGWTWPIRIRKTLGLLAFAYACAHFLVYAAVDQGLDLAAVADDIAERPFIFVGVAALLLLIPLAVTSTARMMKRLGNARWKRIHRMAYLAAALGVVHFVMRVKKDVTEPAIYGTVLGALLLVRIVDWARRRYGNR</sequence>
<dbReference type="PANTHER" id="PTHR36964:SF1">
    <property type="entry name" value="PROTEIN-METHIONINE-SULFOXIDE REDUCTASE HEME-BINDING SUBUNIT MSRQ"/>
    <property type="match status" value="1"/>
</dbReference>
<keyword evidence="3 7" id="KW-0812">Transmembrane</keyword>
<keyword evidence="7" id="KW-0349">Heme</keyword>
<name>A0A017SZR0_9BACT</name>
<feature type="transmembrane region" description="Helical" evidence="7">
    <location>
        <begin position="25"/>
        <end position="48"/>
    </location>
</feature>
<evidence type="ECO:0000256" key="7">
    <source>
        <dbReference type="HAMAP-Rule" id="MF_01207"/>
    </source>
</evidence>
<comment type="subunit">
    <text evidence="7">Heterodimer of a catalytic subunit (MsrP) and a heme-binding subunit (MsrQ).</text>
</comment>
<dbReference type="GO" id="GO:0010181">
    <property type="term" value="F:FMN binding"/>
    <property type="evidence" value="ECO:0007669"/>
    <property type="project" value="UniProtKB-UniRule"/>
</dbReference>
<dbReference type="InterPro" id="IPR013130">
    <property type="entry name" value="Fe3_Rdtase_TM_dom"/>
</dbReference>
<evidence type="ECO:0000256" key="3">
    <source>
        <dbReference type="ARBA" id="ARBA00022692"/>
    </source>
</evidence>
<keyword evidence="7" id="KW-0285">Flavoprotein</keyword>
<feature type="transmembrane region" description="Helical" evidence="7">
    <location>
        <begin position="133"/>
        <end position="149"/>
    </location>
</feature>
<accession>A0A017SZR0</accession>
<feature type="transmembrane region" description="Helical" evidence="7">
    <location>
        <begin position="60"/>
        <end position="84"/>
    </location>
</feature>
<evidence type="ECO:0000259" key="8">
    <source>
        <dbReference type="Pfam" id="PF01794"/>
    </source>
</evidence>
<feature type="transmembrane region" description="Helical" evidence="7">
    <location>
        <begin position="96"/>
        <end position="113"/>
    </location>
</feature>
<dbReference type="GO" id="GO:0005886">
    <property type="term" value="C:plasma membrane"/>
    <property type="evidence" value="ECO:0007669"/>
    <property type="project" value="UniProtKB-SubCell"/>
</dbReference>
<dbReference type="AlphaFoldDB" id="A0A017SZR0"/>
<dbReference type="GO" id="GO:0046872">
    <property type="term" value="F:metal ion binding"/>
    <property type="evidence" value="ECO:0007669"/>
    <property type="project" value="UniProtKB-KW"/>
</dbReference>
<dbReference type="InterPro" id="IPR022837">
    <property type="entry name" value="MsrQ-like"/>
</dbReference>
<dbReference type="RefSeq" id="WP_081865450.1">
    <property type="nucleotide sequence ID" value="NZ_ASRX01000060.1"/>
</dbReference>
<keyword evidence="7" id="KW-0249">Electron transport</keyword>
<dbReference type="GO" id="GO:0020037">
    <property type="term" value="F:heme binding"/>
    <property type="evidence" value="ECO:0007669"/>
    <property type="project" value="UniProtKB-UniRule"/>
</dbReference>
<evidence type="ECO:0000313" key="9">
    <source>
        <dbReference type="EMBL" id="EYF02469.1"/>
    </source>
</evidence>
<evidence type="ECO:0000256" key="1">
    <source>
        <dbReference type="ARBA" id="ARBA00004141"/>
    </source>
</evidence>
<dbReference type="OrthoDB" id="9788328at2"/>
<protein>
    <recommendedName>
        <fullName evidence="7">Protein-methionine-sulfoxide reductase heme-binding subunit MsrQ</fullName>
    </recommendedName>
    <alternativeName>
        <fullName evidence="7">Flavocytochrome MsrQ</fullName>
    </alternativeName>
</protein>
<evidence type="ECO:0000313" key="10">
    <source>
        <dbReference type="Proteomes" id="UP000019678"/>
    </source>
</evidence>
<comment type="cofactor">
    <cofactor evidence="7">
        <name>heme b</name>
        <dbReference type="ChEBI" id="CHEBI:60344"/>
    </cofactor>
    <text evidence="7">Binds 1 heme b (iron(II)-protoporphyrin IX) group per subunit.</text>
</comment>
<organism evidence="9 10">
    <name type="scientific">Chondromyces apiculatus DSM 436</name>
    <dbReference type="NCBI Taxonomy" id="1192034"/>
    <lineage>
        <taxon>Bacteria</taxon>
        <taxon>Pseudomonadati</taxon>
        <taxon>Myxococcota</taxon>
        <taxon>Polyangia</taxon>
        <taxon>Polyangiales</taxon>
        <taxon>Polyangiaceae</taxon>
        <taxon>Chondromyces</taxon>
    </lineage>
</organism>
<comment type="caution">
    <text evidence="9">The sequence shown here is derived from an EMBL/GenBank/DDBJ whole genome shotgun (WGS) entry which is preliminary data.</text>
</comment>
<dbReference type="GO" id="GO:0016679">
    <property type="term" value="F:oxidoreductase activity, acting on diphenols and related substances as donors"/>
    <property type="evidence" value="ECO:0007669"/>
    <property type="project" value="TreeGrafter"/>
</dbReference>
<dbReference type="HAMAP" id="MF_01207">
    <property type="entry name" value="MsrQ"/>
    <property type="match status" value="1"/>
</dbReference>
<dbReference type="eggNOG" id="COG2717">
    <property type="taxonomic scope" value="Bacteria"/>
</dbReference>
<dbReference type="PANTHER" id="PTHR36964">
    <property type="entry name" value="PROTEIN-METHIONINE-SULFOXIDE REDUCTASE HEME-BINDING SUBUNIT MSRQ"/>
    <property type="match status" value="1"/>
</dbReference>
<comment type="subcellular location">
    <subcellularLocation>
        <location evidence="7">Cell membrane</location>
        <topology evidence="7">Multi-pass membrane protein</topology>
    </subcellularLocation>
    <subcellularLocation>
        <location evidence="1">Membrane</location>
        <topology evidence="1">Multi-pass membrane protein</topology>
    </subcellularLocation>
</comment>
<comment type="cofactor">
    <cofactor evidence="7">
        <name>FMN</name>
        <dbReference type="ChEBI" id="CHEBI:58210"/>
    </cofactor>
    <text evidence="7">Binds 1 FMN per subunit.</text>
</comment>
<feature type="transmembrane region" description="Helical" evidence="7">
    <location>
        <begin position="193"/>
        <end position="212"/>
    </location>
</feature>
<evidence type="ECO:0000256" key="5">
    <source>
        <dbReference type="ARBA" id="ARBA00023004"/>
    </source>
</evidence>
<proteinExistence type="inferred from homology"/>
<evidence type="ECO:0000256" key="4">
    <source>
        <dbReference type="ARBA" id="ARBA00022989"/>
    </source>
</evidence>
<keyword evidence="6 7" id="KW-0472">Membrane</keyword>
<keyword evidence="7" id="KW-0288">FMN</keyword>
<dbReference type="GO" id="GO:0009055">
    <property type="term" value="F:electron transfer activity"/>
    <property type="evidence" value="ECO:0007669"/>
    <property type="project" value="UniProtKB-UniRule"/>
</dbReference>
<keyword evidence="10" id="KW-1185">Reference proteome</keyword>